<dbReference type="STRING" id="84724.SAMN04488564_103152"/>
<feature type="domain" description="PLL-like beta propeller" evidence="3">
    <location>
        <begin position="412"/>
        <end position="642"/>
    </location>
</feature>
<dbReference type="GO" id="GO:0016137">
    <property type="term" value="P:glycoside metabolic process"/>
    <property type="evidence" value="ECO:0007669"/>
    <property type="project" value="UniProtKB-ARBA"/>
</dbReference>
<reference evidence="5" key="1">
    <citation type="submission" date="2016-10" db="EMBL/GenBank/DDBJ databases">
        <authorList>
            <person name="Varghese N."/>
            <person name="Submissions S."/>
        </authorList>
    </citation>
    <scope>NUCLEOTIDE SEQUENCE [LARGE SCALE GENOMIC DNA]</scope>
    <source>
        <strain evidence="5">DSM 44232</strain>
    </source>
</reference>
<evidence type="ECO:0000313" key="4">
    <source>
        <dbReference type="EMBL" id="SFR09498.1"/>
    </source>
</evidence>
<evidence type="ECO:0000313" key="5">
    <source>
        <dbReference type="Proteomes" id="UP000198583"/>
    </source>
</evidence>
<dbReference type="PANTHER" id="PTHR12993:SF23">
    <property type="entry name" value="N-ACETYLGLUCOSAMINYLPHOSPHATIDYLINOSITOL DEACETYLASE"/>
    <property type="match status" value="1"/>
</dbReference>
<sequence>MTCISRRTVLVAGATAAAATAIANTGIAFAAAPGTSALPGQGSFVNIVAHTDDDLLFLNPDIQPSILSGLPVRTIVLTADQYNGHGSLTREDLAASVQEGQRSAYATLAGKPNNWTRATKEVATMVLEIDTLVGAPNVQLIYLQLPDGGGDLPEHDKALEKLWNDPNHAAPAIRPTGGPVQVPQWYNQADVNNVLLALLDEFQPTVIRVQDPLPSLSFPNQDTEHTDHIHAAKFATKAVKAYEGTTGRGFVLLTRYRCYNIAASPRNVPDALAGPKSAAYQAFAEHDPVTGNAFDEHVFHNYQRWPVVAPWAIVDSTGKLHAFVAAGDSIMWWHQAVGGAWTGPVALRSGTFAPGVAVALNGSGLVHVAVLDLDTGSILVAGQSSPGGGFGSWVDVGNPDGATPAFGTPGLVLNGDGGLELFAINEANGVSNAWQNGDGSFSGWEALSSGGMTSMVVSPPVGFTSSTGRLHLFADNNGQVAHWQQNPGASLGYKSLGSVECTHAPAVAMDGNKVRAIVREHGDGAVGTVAEGSSNGTFGALAHLGGQGGVGPVAAVTSGGGTAARVLAFARNDNYGISVARQTSGNTFGPWEDLGGYAEVGPAAVRDASGFVRVLVVGADAKLYERKQSAAGPANPFDNWQAAGN</sequence>
<dbReference type="InterPro" id="IPR024078">
    <property type="entry name" value="LmbE-like_dom_sf"/>
</dbReference>
<dbReference type="OrthoDB" id="6064917at2"/>
<dbReference type="GO" id="GO:0000225">
    <property type="term" value="F:N-acetylglucosaminylphosphatidylinositol deacetylase activity"/>
    <property type="evidence" value="ECO:0007669"/>
    <property type="project" value="TreeGrafter"/>
</dbReference>
<evidence type="ECO:0000256" key="1">
    <source>
        <dbReference type="ARBA" id="ARBA00022833"/>
    </source>
</evidence>
<feature type="signal peptide" evidence="2">
    <location>
        <begin position="1"/>
        <end position="30"/>
    </location>
</feature>
<dbReference type="PANTHER" id="PTHR12993">
    <property type="entry name" value="N-ACETYLGLUCOSAMINYL-PHOSPHATIDYLINOSITOL DE-N-ACETYLASE-RELATED"/>
    <property type="match status" value="1"/>
</dbReference>
<dbReference type="Pfam" id="PF02585">
    <property type="entry name" value="PIG-L"/>
    <property type="match status" value="1"/>
</dbReference>
<dbReference type="Pfam" id="PF26607">
    <property type="entry name" value="DUF8189"/>
    <property type="match status" value="1"/>
</dbReference>
<accession>A0A1I6DW37</accession>
<evidence type="ECO:0000259" key="3">
    <source>
        <dbReference type="Pfam" id="PF26607"/>
    </source>
</evidence>
<dbReference type="InterPro" id="IPR006311">
    <property type="entry name" value="TAT_signal"/>
</dbReference>
<dbReference type="EMBL" id="FOYL01000003">
    <property type="protein sequence ID" value="SFR09498.1"/>
    <property type="molecule type" value="Genomic_DNA"/>
</dbReference>
<name>A0A1I6DW37_9PSEU</name>
<dbReference type="Proteomes" id="UP000198583">
    <property type="component" value="Unassembled WGS sequence"/>
</dbReference>
<dbReference type="InterPro" id="IPR003737">
    <property type="entry name" value="GlcNAc_PI_deacetylase-related"/>
</dbReference>
<dbReference type="Gene3D" id="3.40.50.10320">
    <property type="entry name" value="LmbE-like"/>
    <property type="match status" value="1"/>
</dbReference>
<dbReference type="SUPFAM" id="SSF89372">
    <property type="entry name" value="Fucose-specific lectin"/>
    <property type="match status" value="1"/>
</dbReference>
<evidence type="ECO:0000256" key="2">
    <source>
        <dbReference type="SAM" id="SignalP"/>
    </source>
</evidence>
<protein>
    <submittedName>
        <fullName evidence="4">GlcNAc-PI de-N-acetylase</fullName>
    </submittedName>
</protein>
<feature type="chain" id="PRO_5011601732" evidence="2">
    <location>
        <begin position="31"/>
        <end position="645"/>
    </location>
</feature>
<dbReference type="PROSITE" id="PS51318">
    <property type="entry name" value="TAT"/>
    <property type="match status" value="1"/>
</dbReference>
<keyword evidence="2" id="KW-0732">Signal</keyword>
<dbReference type="SUPFAM" id="SSF102588">
    <property type="entry name" value="LmbE-like"/>
    <property type="match status" value="1"/>
</dbReference>
<gene>
    <name evidence="4" type="ORF">SAMN04488564_103152</name>
</gene>
<dbReference type="InterPro" id="IPR058502">
    <property type="entry name" value="PLL-like_beta-prop"/>
</dbReference>
<organism evidence="4 5">
    <name type="scientific">Lentzea waywayandensis</name>
    <dbReference type="NCBI Taxonomy" id="84724"/>
    <lineage>
        <taxon>Bacteria</taxon>
        <taxon>Bacillati</taxon>
        <taxon>Actinomycetota</taxon>
        <taxon>Actinomycetes</taxon>
        <taxon>Pseudonocardiales</taxon>
        <taxon>Pseudonocardiaceae</taxon>
        <taxon>Lentzea</taxon>
    </lineage>
</organism>
<keyword evidence="5" id="KW-1185">Reference proteome</keyword>
<keyword evidence="1" id="KW-0862">Zinc</keyword>
<dbReference type="AlphaFoldDB" id="A0A1I6DW37"/>
<proteinExistence type="predicted"/>
<dbReference type="RefSeq" id="WP_093591419.1">
    <property type="nucleotide sequence ID" value="NZ_FOYL01000003.1"/>
</dbReference>